<dbReference type="Proteomes" id="UP000887574">
    <property type="component" value="Unplaced"/>
</dbReference>
<reference evidence="2" key="1">
    <citation type="submission" date="2022-11" db="UniProtKB">
        <authorList>
            <consortium name="WormBaseParasite"/>
        </authorList>
    </citation>
    <scope>IDENTIFICATION</scope>
</reference>
<name>A0A915D1G2_9BILA</name>
<protein>
    <submittedName>
        <fullName evidence="2">Uncharacterized protein</fullName>
    </submittedName>
</protein>
<organism evidence="1 2">
    <name type="scientific">Ditylenchus dipsaci</name>
    <dbReference type="NCBI Taxonomy" id="166011"/>
    <lineage>
        <taxon>Eukaryota</taxon>
        <taxon>Metazoa</taxon>
        <taxon>Ecdysozoa</taxon>
        <taxon>Nematoda</taxon>
        <taxon>Chromadorea</taxon>
        <taxon>Rhabditida</taxon>
        <taxon>Tylenchina</taxon>
        <taxon>Tylenchomorpha</taxon>
        <taxon>Sphaerularioidea</taxon>
        <taxon>Anguinidae</taxon>
        <taxon>Anguininae</taxon>
        <taxon>Ditylenchus</taxon>
    </lineage>
</organism>
<evidence type="ECO:0000313" key="2">
    <source>
        <dbReference type="WBParaSite" id="jg14543.1"/>
    </source>
</evidence>
<accession>A0A915D1G2</accession>
<dbReference type="WBParaSite" id="jg14543.1">
    <property type="protein sequence ID" value="jg14543.1"/>
    <property type="gene ID" value="jg14543"/>
</dbReference>
<keyword evidence="1" id="KW-1185">Reference proteome</keyword>
<evidence type="ECO:0000313" key="1">
    <source>
        <dbReference type="Proteomes" id="UP000887574"/>
    </source>
</evidence>
<proteinExistence type="predicted"/>
<sequence>MPLSSTPKPIGLEALFELQPFPESQYSYSETLDCDFEIDFCSHWMNNLESSPALEFYYGFVPKAVPFELGPDFRGQAAIALLPSDQNLDQFAMLTSQMISCSENGKLTILYYTSEGASLRVCADDRCVSQRKQYGEMSVTLSSGQPFHIRILAGEGLCNYKPVILADRDTSFKLHPNIGLVAHFTAGMTRAILARPHFPCRQPPS</sequence>
<dbReference type="AlphaFoldDB" id="A0A915D1G2"/>